<proteinExistence type="predicted"/>
<evidence type="ECO:0000313" key="3">
    <source>
        <dbReference type="Proteomes" id="UP000614047"/>
    </source>
</evidence>
<protein>
    <submittedName>
        <fullName evidence="2">Small metal-binding protein</fullName>
    </submittedName>
</protein>
<dbReference type="RefSeq" id="WP_231404120.1">
    <property type="nucleotide sequence ID" value="NZ_BAABES010000003.1"/>
</dbReference>
<sequence length="162" mass="17997">MFIQTVEIRTPRLAEARALADEWSARTEGRRTALRTITAKDRDQDDTYVMFVEFPDAEAARVNSELPETGELAGKLTALSGTPLRYRDLDVVDEVDHRTPTRKTLDCRDIPSERGCGLTISGPAEEVLEAAAQHAVSAHGHTDDEELRASLRESLRDEPPGR</sequence>
<evidence type="ECO:0000313" key="2">
    <source>
        <dbReference type="EMBL" id="MBG6093930.1"/>
    </source>
</evidence>
<evidence type="ECO:0000256" key="1">
    <source>
        <dbReference type="SAM" id="MobiDB-lite"/>
    </source>
</evidence>
<organism evidence="2 3">
    <name type="scientific">Actinomadura viridis</name>
    <dbReference type="NCBI Taxonomy" id="58110"/>
    <lineage>
        <taxon>Bacteria</taxon>
        <taxon>Bacillati</taxon>
        <taxon>Actinomycetota</taxon>
        <taxon>Actinomycetes</taxon>
        <taxon>Streptosporangiales</taxon>
        <taxon>Thermomonosporaceae</taxon>
        <taxon>Actinomadura</taxon>
    </lineage>
</organism>
<dbReference type="InterPro" id="IPR009409">
    <property type="entry name" value="DUF1059"/>
</dbReference>
<name>A0A931DUQ0_9ACTN</name>
<dbReference type="Proteomes" id="UP000614047">
    <property type="component" value="Unassembled WGS sequence"/>
</dbReference>
<feature type="region of interest" description="Disordered" evidence="1">
    <location>
        <begin position="132"/>
        <end position="162"/>
    </location>
</feature>
<gene>
    <name evidence="2" type="ORF">IW256_008043</name>
</gene>
<dbReference type="Pfam" id="PF06348">
    <property type="entry name" value="DUF1059"/>
    <property type="match status" value="1"/>
</dbReference>
<dbReference type="AlphaFoldDB" id="A0A931DUQ0"/>
<comment type="caution">
    <text evidence="2">The sequence shown here is derived from an EMBL/GenBank/DDBJ whole genome shotgun (WGS) entry which is preliminary data.</text>
</comment>
<reference evidence="2" key="1">
    <citation type="submission" date="2020-11" db="EMBL/GenBank/DDBJ databases">
        <title>Sequencing the genomes of 1000 actinobacteria strains.</title>
        <authorList>
            <person name="Klenk H.-P."/>
        </authorList>
    </citation>
    <scope>NUCLEOTIDE SEQUENCE</scope>
    <source>
        <strain evidence="2">DSM 43175</strain>
    </source>
</reference>
<dbReference type="EMBL" id="JADOUA010000001">
    <property type="protein sequence ID" value="MBG6093930.1"/>
    <property type="molecule type" value="Genomic_DNA"/>
</dbReference>
<keyword evidence="3" id="KW-1185">Reference proteome</keyword>
<accession>A0A931DUQ0</accession>
<feature type="compositionally biased region" description="Basic and acidic residues" evidence="1">
    <location>
        <begin position="147"/>
        <end position="162"/>
    </location>
</feature>